<dbReference type="Proteomes" id="UP000539350">
    <property type="component" value="Unassembled WGS sequence"/>
</dbReference>
<accession>A0A7W2TTG4</accession>
<dbReference type="AlphaFoldDB" id="A0A7W2TTG4"/>
<gene>
    <name evidence="1" type="ORF">H2508_00505</name>
</gene>
<sequence length="185" mass="20821">MEKNGVYSSYTHGQLDGTGVDDGEHWAASGHLVFNVDRFTLKAQLSRYEYRIDNATPWGNDELIPMGAYDFAWPIATKAWLPAITVSYLINTDTLPWLDSVLPYLEWSSSEKDSGSFNDSQLFIAGAAWASGGWYIYSDLAYSDGNTFIGNRGDDYSRLDGIGDLGANGNNRWRYRFNLNLGYYF</sequence>
<reference evidence="1 2" key="1">
    <citation type="submission" date="2020-07" db="EMBL/GenBank/DDBJ databases">
        <title>Halieaceae bacterium, F7430, whole genome shotgun sequencing project.</title>
        <authorList>
            <person name="Jiang S."/>
            <person name="Liu Z.W."/>
            <person name="Du Z.J."/>
        </authorList>
    </citation>
    <scope>NUCLEOTIDE SEQUENCE [LARGE SCALE GENOMIC DNA]</scope>
    <source>
        <strain evidence="1 2">F7430</strain>
    </source>
</reference>
<organism evidence="1 2">
    <name type="scientific">Sediminihaliea albiluteola</name>
    <dbReference type="NCBI Taxonomy" id="2758564"/>
    <lineage>
        <taxon>Bacteria</taxon>
        <taxon>Pseudomonadati</taxon>
        <taxon>Pseudomonadota</taxon>
        <taxon>Gammaproteobacteria</taxon>
        <taxon>Cellvibrionales</taxon>
        <taxon>Halieaceae</taxon>
        <taxon>Sediminihaliea</taxon>
    </lineage>
</organism>
<dbReference type="RefSeq" id="WP_182168462.1">
    <property type="nucleotide sequence ID" value="NZ_JACFXU010000009.1"/>
</dbReference>
<proteinExistence type="predicted"/>
<keyword evidence="2" id="KW-1185">Reference proteome</keyword>
<protein>
    <recommendedName>
        <fullName evidence="3">Outer membrane protein with beta-barrel domain</fullName>
    </recommendedName>
</protein>
<evidence type="ECO:0000313" key="1">
    <source>
        <dbReference type="EMBL" id="MBA6411599.1"/>
    </source>
</evidence>
<evidence type="ECO:0008006" key="3">
    <source>
        <dbReference type="Google" id="ProtNLM"/>
    </source>
</evidence>
<name>A0A7W2TTG4_9GAMM</name>
<dbReference type="EMBL" id="JACFXU010000009">
    <property type="protein sequence ID" value="MBA6411599.1"/>
    <property type="molecule type" value="Genomic_DNA"/>
</dbReference>
<comment type="caution">
    <text evidence="1">The sequence shown here is derived from an EMBL/GenBank/DDBJ whole genome shotgun (WGS) entry which is preliminary data.</text>
</comment>
<evidence type="ECO:0000313" key="2">
    <source>
        <dbReference type="Proteomes" id="UP000539350"/>
    </source>
</evidence>